<name>A0A2M4CZZ7_ANODA</name>
<proteinExistence type="predicted"/>
<accession>A0A2M4CZZ7</accession>
<reference evidence="1" key="1">
    <citation type="submission" date="2018-01" db="EMBL/GenBank/DDBJ databases">
        <title>An insight into the sialome of Amazonian anophelines.</title>
        <authorList>
            <person name="Ribeiro J.M."/>
            <person name="Scarpassa V."/>
            <person name="Calvo E."/>
        </authorList>
    </citation>
    <scope>NUCLEOTIDE SEQUENCE</scope>
</reference>
<protein>
    <submittedName>
        <fullName evidence="1">Putative secreted protein</fullName>
    </submittedName>
</protein>
<dbReference type="EMBL" id="GGFL01006722">
    <property type="protein sequence ID" value="MBW70900.1"/>
    <property type="molecule type" value="Transcribed_RNA"/>
</dbReference>
<dbReference type="AlphaFoldDB" id="A0A2M4CZZ7"/>
<evidence type="ECO:0000313" key="1">
    <source>
        <dbReference type="EMBL" id="MBW70900.1"/>
    </source>
</evidence>
<organism evidence="1">
    <name type="scientific">Anopheles darlingi</name>
    <name type="common">Mosquito</name>
    <dbReference type="NCBI Taxonomy" id="43151"/>
    <lineage>
        <taxon>Eukaryota</taxon>
        <taxon>Metazoa</taxon>
        <taxon>Ecdysozoa</taxon>
        <taxon>Arthropoda</taxon>
        <taxon>Hexapoda</taxon>
        <taxon>Insecta</taxon>
        <taxon>Pterygota</taxon>
        <taxon>Neoptera</taxon>
        <taxon>Endopterygota</taxon>
        <taxon>Diptera</taxon>
        <taxon>Nematocera</taxon>
        <taxon>Culicoidea</taxon>
        <taxon>Culicidae</taxon>
        <taxon>Anophelinae</taxon>
        <taxon>Anopheles</taxon>
    </lineage>
</organism>
<sequence length="100" mass="10787">MAPASSQARLGERMLSACMHACLFATGEAGVTTRGGDNHFTPRCVVRSHHHQTDRTRHLLGCVRSSHSTTVVHMALVGAPSPINTPSLFELLLRPGLLTF</sequence>